<dbReference type="NCBIfam" id="TIGR00329">
    <property type="entry name" value="gcp_kae1"/>
    <property type="match status" value="1"/>
</dbReference>
<dbReference type="InterPro" id="IPR043129">
    <property type="entry name" value="ATPase_NBD"/>
</dbReference>
<keyword evidence="4 8" id="KW-0479">Metal-binding</keyword>
<evidence type="ECO:0000256" key="3">
    <source>
        <dbReference type="ARBA" id="ARBA00022694"/>
    </source>
</evidence>
<feature type="binding site" evidence="8">
    <location>
        <position position="315"/>
    </location>
    <ligand>
        <name>Fe cation</name>
        <dbReference type="ChEBI" id="CHEBI:24875"/>
    </ligand>
</feature>
<evidence type="ECO:0000313" key="11">
    <source>
        <dbReference type="Proteomes" id="UP000824014"/>
    </source>
</evidence>
<dbReference type="Pfam" id="PF00814">
    <property type="entry name" value="TsaD"/>
    <property type="match status" value="1"/>
</dbReference>
<evidence type="ECO:0000256" key="4">
    <source>
        <dbReference type="ARBA" id="ARBA00022723"/>
    </source>
</evidence>
<dbReference type="FunFam" id="3.30.420.40:FF:000040">
    <property type="entry name" value="tRNA N6-adenosine threonylcarbamoyltransferase"/>
    <property type="match status" value="1"/>
</dbReference>
<dbReference type="CDD" id="cd24133">
    <property type="entry name" value="ASKHA_NBD_TsaD_bac"/>
    <property type="match status" value="1"/>
</dbReference>
<dbReference type="AlphaFoldDB" id="A0A9D2DCT0"/>
<name>A0A9D2DCT0_9BACT</name>
<feature type="binding site" evidence="8">
    <location>
        <position position="196"/>
    </location>
    <ligand>
        <name>substrate</name>
    </ligand>
</feature>
<dbReference type="Gene3D" id="3.30.420.40">
    <property type="match status" value="2"/>
</dbReference>
<evidence type="ECO:0000256" key="2">
    <source>
        <dbReference type="ARBA" id="ARBA00022679"/>
    </source>
</evidence>
<comment type="cofactor">
    <cofactor evidence="8">
        <name>Fe(2+)</name>
        <dbReference type="ChEBI" id="CHEBI:29033"/>
    </cofactor>
    <text evidence="8">Binds 1 Fe(2+) ion per subunit.</text>
</comment>
<feature type="domain" description="Gcp-like" evidence="9">
    <location>
        <begin position="32"/>
        <end position="321"/>
    </location>
</feature>
<feature type="binding site" evidence="8">
    <location>
        <position position="122"/>
    </location>
    <ligand>
        <name>Fe cation</name>
        <dbReference type="ChEBI" id="CHEBI:24875"/>
    </ligand>
</feature>
<keyword evidence="2 8" id="KW-0808">Transferase</keyword>
<feature type="binding site" evidence="8">
    <location>
        <position position="192"/>
    </location>
    <ligand>
        <name>substrate</name>
    </ligand>
</feature>
<dbReference type="GO" id="GO:0061711">
    <property type="term" value="F:tRNA N(6)-L-threonylcarbamoyladenine synthase activity"/>
    <property type="evidence" value="ECO:0007669"/>
    <property type="project" value="UniProtKB-EC"/>
</dbReference>
<dbReference type="PANTHER" id="PTHR11735:SF6">
    <property type="entry name" value="TRNA N6-ADENOSINE THREONYLCARBAMOYLTRANSFERASE, MITOCHONDRIAL"/>
    <property type="match status" value="1"/>
</dbReference>
<evidence type="ECO:0000256" key="8">
    <source>
        <dbReference type="HAMAP-Rule" id="MF_01445"/>
    </source>
</evidence>
<evidence type="ECO:0000256" key="7">
    <source>
        <dbReference type="ARBA" id="ARBA00048117"/>
    </source>
</evidence>
<keyword evidence="6 8" id="KW-0012">Acyltransferase</keyword>
<comment type="subcellular location">
    <subcellularLocation>
        <location evidence="8">Cytoplasm</location>
    </subcellularLocation>
</comment>
<reference evidence="10" key="2">
    <citation type="submission" date="2021-04" db="EMBL/GenBank/DDBJ databases">
        <authorList>
            <person name="Gilroy R."/>
        </authorList>
    </citation>
    <scope>NUCLEOTIDE SEQUENCE</scope>
    <source>
        <strain evidence="10">ChiHjej11B10-19426</strain>
    </source>
</reference>
<dbReference type="FunFam" id="3.30.420.40:FF:000012">
    <property type="entry name" value="tRNA N6-adenosine threonylcarbamoyltransferase"/>
    <property type="match status" value="1"/>
</dbReference>
<keyword evidence="3 8" id="KW-0819">tRNA processing</keyword>
<dbReference type="GO" id="GO:0005737">
    <property type="term" value="C:cytoplasm"/>
    <property type="evidence" value="ECO:0007669"/>
    <property type="project" value="UniProtKB-SubCell"/>
</dbReference>
<proteinExistence type="inferred from homology"/>
<dbReference type="InterPro" id="IPR022450">
    <property type="entry name" value="TsaD"/>
</dbReference>
<keyword evidence="5 8" id="KW-0408">Iron</keyword>
<dbReference type="GO" id="GO:0005506">
    <property type="term" value="F:iron ion binding"/>
    <property type="evidence" value="ECO:0007669"/>
    <property type="project" value="UniProtKB-UniRule"/>
</dbReference>
<evidence type="ECO:0000256" key="1">
    <source>
        <dbReference type="ARBA" id="ARBA00022490"/>
    </source>
</evidence>
<accession>A0A9D2DCT0</accession>
<dbReference type="InterPro" id="IPR017861">
    <property type="entry name" value="KAE1/TsaD"/>
</dbReference>
<dbReference type="InterPro" id="IPR000905">
    <property type="entry name" value="Gcp-like_dom"/>
</dbReference>
<evidence type="ECO:0000256" key="6">
    <source>
        <dbReference type="ARBA" id="ARBA00023315"/>
    </source>
</evidence>
<evidence type="ECO:0000259" key="9">
    <source>
        <dbReference type="Pfam" id="PF00814"/>
    </source>
</evidence>
<protein>
    <recommendedName>
        <fullName evidence="8">tRNA N6-adenosine threonylcarbamoyltransferase</fullName>
        <ecNumber evidence="8">2.3.1.234</ecNumber>
    </recommendedName>
    <alternativeName>
        <fullName evidence="8">N6-L-threonylcarbamoyladenine synthase</fullName>
        <shortName evidence="8">t(6)A synthase</shortName>
    </alternativeName>
    <alternativeName>
        <fullName evidence="8">t(6)A37 threonylcarbamoyladenosine biosynthesis protein TsaD</fullName>
    </alternativeName>
    <alternativeName>
        <fullName evidence="8">tRNA threonylcarbamoyladenosine biosynthesis protein TsaD</fullName>
    </alternativeName>
</protein>
<reference evidence="10" key="1">
    <citation type="journal article" date="2021" name="PeerJ">
        <title>Extensive microbial diversity within the chicken gut microbiome revealed by metagenomics and culture.</title>
        <authorList>
            <person name="Gilroy R."/>
            <person name="Ravi A."/>
            <person name="Getino M."/>
            <person name="Pursley I."/>
            <person name="Horton D.L."/>
            <person name="Alikhan N.F."/>
            <person name="Baker D."/>
            <person name="Gharbi K."/>
            <person name="Hall N."/>
            <person name="Watson M."/>
            <person name="Adriaenssens E.M."/>
            <person name="Foster-Nyarko E."/>
            <person name="Jarju S."/>
            <person name="Secka A."/>
            <person name="Antonio M."/>
            <person name="Oren A."/>
            <person name="Chaudhuri R.R."/>
            <person name="La Ragione R."/>
            <person name="Hildebrand F."/>
            <person name="Pallen M.J."/>
        </authorList>
    </citation>
    <scope>NUCLEOTIDE SEQUENCE</scope>
    <source>
        <strain evidence="10">ChiHjej11B10-19426</strain>
    </source>
</reference>
<dbReference type="Proteomes" id="UP000824014">
    <property type="component" value="Unassembled WGS sequence"/>
</dbReference>
<dbReference type="SUPFAM" id="SSF53067">
    <property type="entry name" value="Actin-like ATPase domain"/>
    <property type="match status" value="2"/>
</dbReference>
<dbReference type="EMBL" id="DXCC01000004">
    <property type="protein sequence ID" value="HIZ14484.1"/>
    <property type="molecule type" value="Genomic_DNA"/>
</dbReference>
<comment type="catalytic activity">
    <reaction evidence="7 8">
        <text>L-threonylcarbamoyladenylate + adenosine(37) in tRNA = N(6)-L-threonylcarbamoyladenosine(37) in tRNA + AMP + H(+)</text>
        <dbReference type="Rhea" id="RHEA:37059"/>
        <dbReference type="Rhea" id="RHEA-COMP:10162"/>
        <dbReference type="Rhea" id="RHEA-COMP:10163"/>
        <dbReference type="ChEBI" id="CHEBI:15378"/>
        <dbReference type="ChEBI" id="CHEBI:73682"/>
        <dbReference type="ChEBI" id="CHEBI:74411"/>
        <dbReference type="ChEBI" id="CHEBI:74418"/>
        <dbReference type="ChEBI" id="CHEBI:456215"/>
        <dbReference type="EC" id="2.3.1.234"/>
    </reaction>
</comment>
<feature type="binding site" evidence="8">
    <location>
        <position position="287"/>
    </location>
    <ligand>
        <name>substrate</name>
    </ligand>
</feature>
<evidence type="ECO:0000313" key="10">
    <source>
        <dbReference type="EMBL" id="HIZ14484.1"/>
    </source>
</evidence>
<dbReference type="EC" id="2.3.1.234" evidence="8"/>
<dbReference type="GO" id="GO:0002949">
    <property type="term" value="P:tRNA threonylcarbamoyladenosine modification"/>
    <property type="evidence" value="ECO:0007669"/>
    <property type="project" value="UniProtKB-UniRule"/>
</dbReference>
<organism evidence="10 11">
    <name type="scientific">Candidatus Tidjanibacter faecipullorum</name>
    <dbReference type="NCBI Taxonomy" id="2838766"/>
    <lineage>
        <taxon>Bacteria</taxon>
        <taxon>Pseudomonadati</taxon>
        <taxon>Bacteroidota</taxon>
        <taxon>Bacteroidia</taxon>
        <taxon>Bacteroidales</taxon>
        <taxon>Rikenellaceae</taxon>
        <taxon>Tidjanibacter</taxon>
    </lineage>
</organism>
<dbReference type="HAMAP" id="MF_01445">
    <property type="entry name" value="TsaD"/>
    <property type="match status" value="1"/>
</dbReference>
<comment type="caution">
    <text evidence="10">The sequence shown here is derived from an EMBL/GenBank/DDBJ whole genome shotgun (WGS) entry which is preliminary data.</text>
</comment>
<keyword evidence="1 8" id="KW-0963">Cytoplasm</keyword>
<sequence>METLSPSSDIVILGIESSCDDTSSAVLRGTTMLSNVIASQAVHMQYGGVIPELASRAHQQNIVPVVDTALKNAGLTIDDVDAIAFTRGPGLLGSLLVGVSFAKGLSVAKHIPLVEVNHLQGHILSHFIDLPDEERPHPDFPFLCLLVSGGHTQIVRVTAPLEMEIVGTTIDDAAGEAFDKCAKVMGLPYPGGPVIDRLAAQGDADRFHFAKPSVQGFDYSFSGLKTSFLYFLRDRVAEDPDFIEKNKADLCASLQRTIVEILLNKLVKAAREYKIKDIAIAGGVSANSGLRNAIQAEGEKRHWRTFLPPLKFTTDNAAMIAVTGYFRYLRGEVSPLDVTPEARIENMLGEEHRA</sequence>
<gene>
    <name evidence="8 10" type="primary">tsaD</name>
    <name evidence="10" type="ORF">H9816_01015</name>
</gene>
<comment type="function">
    <text evidence="8">Required for the formation of a threonylcarbamoyl group on adenosine at position 37 (t(6)A37) in tRNAs that read codons beginning with adenine. Is involved in the transfer of the threonylcarbamoyl moiety of threonylcarbamoyl-AMP (TC-AMP) to the N6 group of A37, together with TsaE and TsaB. TsaD likely plays a direct catalytic role in this reaction.</text>
</comment>
<feature type="binding site" evidence="8">
    <location>
        <position position="179"/>
    </location>
    <ligand>
        <name>substrate</name>
    </ligand>
</feature>
<evidence type="ECO:0000256" key="5">
    <source>
        <dbReference type="ARBA" id="ARBA00023004"/>
    </source>
</evidence>
<dbReference type="NCBIfam" id="TIGR03723">
    <property type="entry name" value="T6A_TsaD_YgjD"/>
    <property type="match status" value="1"/>
</dbReference>
<dbReference type="PRINTS" id="PR00789">
    <property type="entry name" value="OSIALOPTASE"/>
</dbReference>
<feature type="binding site" evidence="8">
    <location>
        <position position="118"/>
    </location>
    <ligand>
        <name>Fe cation</name>
        <dbReference type="ChEBI" id="CHEBI:24875"/>
    </ligand>
</feature>
<dbReference type="PANTHER" id="PTHR11735">
    <property type="entry name" value="TRNA N6-ADENOSINE THREONYLCARBAMOYLTRANSFERASE"/>
    <property type="match status" value="1"/>
</dbReference>
<comment type="similarity">
    <text evidence="8">Belongs to the KAE1 / TsaD family.</text>
</comment>
<feature type="binding site" evidence="8">
    <location>
        <begin position="146"/>
        <end position="150"/>
    </location>
    <ligand>
        <name>substrate</name>
    </ligand>
</feature>